<keyword evidence="1" id="KW-1133">Transmembrane helix</keyword>
<proteinExistence type="predicted"/>
<feature type="transmembrane region" description="Helical" evidence="1">
    <location>
        <begin position="12"/>
        <end position="30"/>
    </location>
</feature>
<evidence type="ECO:0000313" key="2">
    <source>
        <dbReference type="EMBL" id="KTF06214.1"/>
    </source>
</evidence>
<keyword evidence="1" id="KW-0812">Transmembrane</keyword>
<name>A0A1B6NRW7_9ZZZZ</name>
<comment type="caution">
    <text evidence="2">The sequence shown here is derived from an EMBL/GenBank/DDBJ whole genome shotgun (WGS) entry which is preliminary data.</text>
</comment>
<reference evidence="2" key="1">
    <citation type="submission" date="2013-11" db="EMBL/GenBank/DDBJ databases">
        <title>Microbial diversity, functional groups and degradation webs in Northern and Southern Mediterranean and Red Sea marine crude oil polluted sites.</title>
        <authorList>
            <person name="Daffonchio D."/>
            <person name="Mapelli F."/>
            <person name="Ferrer M."/>
            <person name="Richter M."/>
            <person name="Cherif A."/>
            <person name="Malkawi H.I."/>
            <person name="Yakimov M.M."/>
            <person name="Abdel-Fattah Y.R."/>
            <person name="Blaghen M."/>
            <person name="Golyshin P.N."/>
            <person name="Kalogerakis N."/>
            <person name="Boon N."/>
            <person name="Magagnini M."/>
            <person name="Fava F."/>
        </authorList>
    </citation>
    <scope>NUCLEOTIDE SEQUENCE</scope>
</reference>
<gene>
    <name evidence="2" type="ORF">MGSAQ_002285</name>
</gene>
<dbReference type="AlphaFoldDB" id="A0A1B6NRW7"/>
<protein>
    <submittedName>
        <fullName evidence="2">Uncharacterized protein</fullName>
    </submittedName>
</protein>
<dbReference type="EMBL" id="AYSL01001295">
    <property type="protein sequence ID" value="KTF06214.1"/>
    <property type="molecule type" value="Genomic_DNA"/>
</dbReference>
<sequence>MLNQESKTAAAILIYVVFFKHIVSFPNYIINKIKCVVTLLSSVAAL</sequence>
<evidence type="ECO:0000256" key="1">
    <source>
        <dbReference type="SAM" id="Phobius"/>
    </source>
</evidence>
<accession>A0A1B6NRW7</accession>
<keyword evidence="1" id="KW-0472">Membrane</keyword>
<organism evidence="2">
    <name type="scientific">marine sediment metagenome</name>
    <dbReference type="NCBI Taxonomy" id="412755"/>
    <lineage>
        <taxon>unclassified sequences</taxon>
        <taxon>metagenomes</taxon>
        <taxon>ecological metagenomes</taxon>
    </lineage>
</organism>